<accession>A0A848G7W3</accession>
<dbReference type="Pfam" id="PF00963">
    <property type="entry name" value="Cohesin"/>
    <property type="match status" value="1"/>
</dbReference>
<organism evidence="3 4">
    <name type="scientific">Zoogloea dura</name>
    <dbReference type="NCBI Taxonomy" id="2728840"/>
    <lineage>
        <taxon>Bacteria</taxon>
        <taxon>Pseudomonadati</taxon>
        <taxon>Pseudomonadota</taxon>
        <taxon>Betaproteobacteria</taxon>
        <taxon>Rhodocyclales</taxon>
        <taxon>Zoogloeaceae</taxon>
        <taxon>Zoogloea</taxon>
    </lineage>
</organism>
<dbReference type="EMBL" id="JABBGA010000014">
    <property type="protein sequence ID" value="NML27380.1"/>
    <property type="molecule type" value="Genomic_DNA"/>
</dbReference>
<dbReference type="InterPro" id="IPR002102">
    <property type="entry name" value="Cohesin_dom"/>
</dbReference>
<dbReference type="GO" id="GO:0030246">
    <property type="term" value="F:carbohydrate binding"/>
    <property type="evidence" value="ECO:0007669"/>
    <property type="project" value="InterPro"/>
</dbReference>
<dbReference type="CDD" id="cd08547">
    <property type="entry name" value="Type_II_cohesin"/>
    <property type="match status" value="1"/>
</dbReference>
<reference evidence="3 4" key="1">
    <citation type="submission" date="2020-04" db="EMBL/GenBank/DDBJ databases">
        <title>Zoogloea sp. G-4-1-14 isolated from soil.</title>
        <authorList>
            <person name="Dahal R.H."/>
        </authorList>
    </citation>
    <scope>NUCLEOTIDE SEQUENCE [LARGE SCALE GENOMIC DNA]</scope>
    <source>
        <strain evidence="3 4">G-4-1-14</strain>
    </source>
</reference>
<dbReference type="Gene3D" id="2.60.40.680">
    <property type="match status" value="1"/>
</dbReference>
<proteinExistence type="predicted"/>
<gene>
    <name evidence="3" type="ORF">HHL15_16620</name>
</gene>
<comment type="caution">
    <text evidence="3">The sequence shown here is derived from an EMBL/GenBank/DDBJ whole genome shotgun (WGS) entry which is preliminary data.</text>
</comment>
<feature type="domain" description="Cohesin" evidence="2">
    <location>
        <begin position="37"/>
        <end position="140"/>
    </location>
</feature>
<dbReference type="AlphaFoldDB" id="A0A848G7W3"/>
<evidence type="ECO:0000256" key="1">
    <source>
        <dbReference type="SAM" id="SignalP"/>
    </source>
</evidence>
<feature type="signal peptide" evidence="1">
    <location>
        <begin position="1"/>
        <end position="25"/>
    </location>
</feature>
<dbReference type="RefSeq" id="WP_169146912.1">
    <property type="nucleotide sequence ID" value="NZ_JABBGA010000014.1"/>
</dbReference>
<dbReference type="Proteomes" id="UP000580043">
    <property type="component" value="Unassembled WGS sequence"/>
</dbReference>
<feature type="chain" id="PRO_5032910457" description="Cohesin domain-containing protein" evidence="1">
    <location>
        <begin position="26"/>
        <end position="201"/>
    </location>
</feature>
<keyword evidence="4" id="KW-1185">Reference proteome</keyword>
<evidence type="ECO:0000259" key="2">
    <source>
        <dbReference type="Pfam" id="PF00963"/>
    </source>
</evidence>
<name>A0A848G7W3_9RHOO</name>
<dbReference type="SUPFAM" id="SSF49384">
    <property type="entry name" value="Carbohydrate-binding domain"/>
    <property type="match status" value="1"/>
</dbReference>
<dbReference type="GO" id="GO:0000272">
    <property type="term" value="P:polysaccharide catabolic process"/>
    <property type="evidence" value="ECO:0007669"/>
    <property type="project" value="InterPro"/>
</dbReference>
<evidence type="ECO:0000313" key="4">
    <source>
        <dbReference type="Proteomes" id="UP000580043"/>
    </source>
</evidence>
<keyword evidence="1" id="KW-0732">Signal</keyword>
<dbReference type="InterPro" id="IPR008965">
    <property type="entry name" value="CBM2/CBM3_carb-bd_dom_sf"/>
</dbReference>
<protein>
    <recommendedName>
        <fullName evidence="2">Cohesin domain-containing protein</fullName>
    </recommendedName>
</protein>
<evidence type="ECO:0000313" key="3">
    <source>
        <dbReference type="EMBL" id="NML27380.1"/>
    </source>
</evidence>
<sequence>MFKLLHKILAVGTLLTAIQAGPGQAAPLVHLQAVPTSPAVGGSFKVDVIGKDFLDLYAFNFTLSYNPTLIRAVSVNEGSLLPSAGSTFFIPGFIDDMAGGVVFTGDALLGAIVGASGSGSLATVRFEALTEGISNLSLSDLLFLDSSFNDIAIATEDLQVAIRGSSEHSVPEPMSPGLLLAGLGAYLVLMERRSTGRGGEH</sequence>